<dbReference type="InterPro" id="IPR005467">
    <property type="entry name" value="His_kinase_dom"/>
</dbReference>
<evidence type="ECO:0000259" key="11">
    <source>
        <dbReference type="PROSITE" id="PS50109"/>
    </source>
</evidence>
<dbReference type="InterPro" id="IPR003660">
    <property type="entry name" value="HAMP_dom"/>
</dbReference>
<proteinExistence type="predicted"/>
<evidence type="ECO:0000256" key="3">
    <source>
        <dbReference type="ARBA" id="ARBA00012438"/>
    </source>
</evidence>
<keyword evidence="9" id="KW-0902">Two-component regulatory system</keyword>
<protein>
    <recommendedName>
        <fullName evidence="3">histidine kinase</fullName>
        <ecNumber evidence="3">2.7.13.3</ecNumber>
    </recommendedName>
</protein>
<dbReference type="InterPro" id="IPR003661">
    <property type="entry name" value="HisK_dim/P_dom"/>
</dbReference>
<dbReference type="Gene3D" id="3.30.565.10">
    <property type="entry name" value="Histidine kinase-like ATPase, C-terminal domain"/>
    <property type="match status" value="1"/>
</dbReference>
<dbReference type="InterPro" id="IPR036097">
    <property type="entry name" value="HisK_dim/P_sf"/>
</dbReference>
<feature type="domain" description="HAMP" evidence="12">
    <location>
        <begin position="195"/>
        <end position="250"/>
    </location>
</feature>
<reference evidence="13" key="1">
    <citation type="journal article" date="2004" name="J. Bacteriol.">
        <title>Molybdenum-containing arsenite oxidase of the chemolithoautotrophic arsenite oxidizer NT-26.</title>
        <authorList>
            <person name="Santini J.M."/>
            <person name="Vanden Hoven R.N."/>
        </authorList>
    </citation>
    <scope>NUCLEOTIDE SEQUENCE</scope>
    <source>
        <strain evidence="13">NT-26</strain>
    </source>
</reference>
<reference evidence="13" key="3">
    <citation type="submission" date="2009-07" db="EMBL/GenBank/DDBJ databases">
        <authorList>
            <person name="Sardiwal S."/>
            <person name="Djordjevic S."/>
            <person name="Santini J."/>
        </authorList>
    </citation>
    <scope>NUCLEOTIDE SEQUENCE</scope>
    <source>
        <strain evidence="13">NT-26</strain>
    </source>
</reference>
<dbReference type="KEGG" id="rht:NT26_p10027"/>
<evidence type="ECO:0000256" key="6">
    <source>
        <dbReference type="ARBA" id="ARBA00022741"/>
    </source>
</evidence>
<dbReference type="InterPro" id="IPR004358">
    <property type="entry name" value="Sig_transdc_His_kin-like_C"/>
</dbReference>
<dbReference type="Pfam" id="PF00672">
    <property type="entry name" value="HAMP"/>
    <property type="match status" value="1"/>
</dbReference>
<evidence type="ECO:0000256" key="10">
    <source>
        <dbReference type="SAM" id="Phobius"/>
    </source>
</evidence>
<accession>L0NNJ3</accession>
<keyword evidence="4" id="KW-0597">Phosphoprotein</keyword>
<reference evidence="13" key="2">
    <citation type="journal article" date="2007" name="Biochim. Biophys. Acta">
        <title>The NT-26 cytochrome c552 and its role in arsenite oxidation.</title>
        <authorList>
            <person name="Santini J.M."/>
            <person name="Kappler U."/>
            <person name="Ward S.A."/>
            <person name="Honeychurch M.J."/>
            <person name="vanden Hoven R.N."/>
            <person name="Bernhardt P.V."/>
        </authorList>
    </citation>
    <scope>NUCLEOTIDE SEQUENCE</scope>
    <source>
        <strain evidence="13">NT-26</strain>
    </source>
</reference>
<name>C6SUB7_9HYPH</name>
<evidence type="ECO:0000259" key="12">
    <source>
        <dbReference type="PROSITE" id="PS50885"/>
    </source>
</evidence>
<dbReference type="OrthoDB" id="9809329at2"/>
<feature type="transmembrane region" description="Helical" evidence="10">
    <location>
        <begin position="174"/>
        <end position="193"/>
    </location>
</feature>
<dbReference type="EMBL" id="AY345225">
    <property type="protein sequence ID" value="ACT90637.1"/>
    <property type="molecule type" value="Genomic_DNA"/>
</dbReference>
<keyword evidence="15" id="KW-1185">Reference proteome</keyword>
<evidence type="ECO:0000256" key="5">
    <source>
        <dbReference type="ARBA" id="ARBA00022679"/>
    </source>
</evidence>
<evidence type="ECO:0000313" key="14">
    <source>
        <dbReference type="EMBL" id="CCF22052.1"/>
    </source>
</evidence>
<comment type="catalytic activity">
    <reaction evidence="1">
        <text>ATP + protein L-histidine = ADP + protein N-phospho-L-histidine.</text>
        <dbReference type="EC" id="2.7.13.3"/>
    </reaction>
</comment>
<sequence>MSLLERIRIIPLTVRVPAMVALLMMVVSLIISERVLDRLNDMQEQHLNGVAGTYFDGLSTVLIPAVLRQDVWETYDLLDRTRTMFQALSPIETVVTGRDGLVLASSDPRKIPVLSRLPDAFSERGTSGDIRVDWQSDTGFGTRPLIYQGKTIGTVHASFDISHLVAERYQVLKTLLATNALLALVFAATGYVLTRRMVKPVTTLAQHMRASAAGTPHTIPLAEFPRRNGELGDLFHGFNALVEAERERSALTRRLAEEEKLASLGRLASSMAHEINNPLGGLFNSIDTLKQHGANEAVRGTSLSLLERGLAGIRDVVQAALATYRPDRSGRALVLRDLEDVRLLAGPQIAGRRQTLTWMSNPADLTIPTLSGSAVRQALLNLVLNASAAAGDNGAISVETRLQDDGSALILSVTDTGPGLPKAATGVLTSPEPWPAAQLAGGLGLWMVRKMVDEAGGHISLGRREAEGLTIIELHLPISLSGGETSHAA</sequence>
<keyword evidence="5 14" id="KW-0808">Transferase</keyword>
<keyword evidence="8" id="KW-0067">ATP-binding</keyword>
<keyword evidence="14" id="KW-0614">Plasmid</keyword>
<organism evidence="13">
    <name type="scientific">Pseudorhizobium banfieldiae</name>
    <dbReference type="NCBI Taxonomy" id="1125847"/>
    <lineage>
        <taxon>Bacteria</taxon>
        <taxon>Pseudomonadati</taxon>
        <taxon>Pseudomonadota</taxon>
        <taxon>Alphaproteobacteria</taxon>
        <taxon>Hyphomicrobiales</taxon>
        <taxon>Rhizobiaceae</taxon>
        <taxon>Rhizobium/Agrobacterium group</taxon>
        <taxon>Pseudorhizobium</taxon>
    </lineage>
</organism>
<evidence type="ECO:0000313" key="15">
    <source>
        <dbReference type="Proteomes" id="UP000010792"/>
    </source>
</evidence>
<dbReference type="AlphaFoldDB" id="C6SUB7"/>
<keyword evidence="10" id="KW-1133">Transmembrane helix</keyword>
<evidence type="ECO:0000256" key="2">
    <source>
        <dbReference type="ARBA" id="ARBA00004370"/>
    </source>
</evidence>
<keyword evidence="6" id="KW-0547">Nucleotide-binding</keyword>
<dbReference type="PANTHER" id="PTHR43065:SF10">
    <property type="entry name" value="PEROXIDE STRESS-ACTIVATED HISTIDINE KINASE MAK3"/>
    <property type="match status" value="1"/>
</dbReference>
<dbReference type="Gene3D" id="1.10.287.130">
    <property type="match status" value="1"/>
</dbReference>
<dbReference type="SUPFAM" id="SSF47384">
    <property type="entry name" value="Homodimeric domain of signal transducing histidine kinase"/>
    <property type="match status" value="1"/>
</dbReference>
<evidence type="ECO:0000256" key="7">
    <source>
        <dbReference type="ARBA" id="ARBA00022777"/>
    </source>
</evidence>
<dbReference type="GO" id="GO:0000155">
    <property type="term" value="F:phosphorelay sensor kinase activity"/>
    <property type="evidence" value="ECO:0007669"/>
    <property type="project" value="InterPro"/>
</dbReference>
<dbReference type="SMART" id="SM00387">
    <property type="entry name" value="HATPase_c"/>
    <property type="match status" value="1"/>
</dbReference>
<dbReference type="RefSeq" id="WP_052642465.1">
    <property type="nucleotide sequence ID" value="NZ_FO082821.1"/>
</dbReference>
<dbReference type="GO" id="GO:0016020">
    <property type="term" value="C:membrane"/>
    <property type="evidence" value="ECO:0007669"/>
    <property type="project" value="UniProtKB-SubCell"/>
</dbReference>
<dbReference type="InterPro" id="IPR003594">
    <property type="entry name" value="HATPase_dom"/>
</dbReference>
<dbReference type="PROSITE" id="PS50109">
    <property type="entry name" value="HIS_KIN"/>
    <property type="match status" value="1"/>
</dbReference>
<feature type="domain" description="Histidine kinase" evidence="11">
    <location>
        <begin position="270"/>
        <end position="480"/>
    </location>
</feature>
<comment type="subcellular location">
    <subcellularLocation>
        <location evidence="2">Membrane</location>
    </subcellularLocation>
</comment>
<dbReference type="Pfam" id="PF02518">
    <property type="entry name" value="HATPase_c"/>
    <property type="match status" value="1"/>
</dbReference>
<accession>C6SUB7</accession>
<dbReference type="SUPFAM" id="SSF55874">
    <property type="entry name" value="ATPase domain of HSP90 chaperone/DNA topoisomerase II/histidine kinase"/>
    <property type="match status" value="1"/>
</dbReference>
<dbReference type="PANTHER" id="PTHR43065">
    <property type="entry name" value="SENSOR HISTIDINE KINASE"/>
    <property type="match status" value="1"/>
</dbReference>
<evidence type="ECO:0000256" key="4">
    <source>
        <dbReference type="ARBA" id="ARBA00022553"/>
    </source>
</evidence>
<dbReference type="EMBL" id="FO082821">
    <property type="protein sequence ID" value="CCF22052.1"/>
    <property type="molecule type" value="Genomic_DNA"/>
</dbReference>
<feature type="transmembrane region" description="Helical" evidence="10">
    <location>
        <begin position="12"/>
        <end position="32"/>
    </location>
</feature>
<dbReference type="PRINTS" id="PR00344">
    <property type="entry name" value="BCTRLSENSOR"/>
</dbReference>
<evidence type="ECO:0000256" key="9">
    <source>
        <dbReference type="ARBA" id="ARBA00023012"/>
    </source>
</evidence>
<keyword evidence="10" id="KW-0812">Transmembrane</keyword>
<dbReference type="GO" id="GO:0005524">
    <property type="term" value="F:ATP binding"/>
    <property type="evidence" value="ECO:0007669"/>
    <property type="project" value="UniProtKB-KW"/>
</dbReference>
<keyword evidence="10" id="KW-0472">Membrane</keyword>
<dbReference type="InterPro" id="IPR036890">
    <property type="entry name" value="HATPase_C_sf"/>
</dbReference>
<reference evidence="14 15" key="5">
    <citation type="journal article" date="2013" name="Genome Biol. Evol.">
        <title>Life in an arsenic-containing gold mine: genome and physiology of the autotrophic arsenite-oxidizing bacterium rhizobium sp. NT-26.</title>
        <authorList>
            <person name="Andres J."/>
            <person name="Arsene-Ploetze F."/>
            <person name="Barbe V."/>
            <person name="Brochier-Armanet C."/>
            <person name="Cleiss-Arnold J."/>
            <person name="Coppee J.Y."/>
            <person name="Dillies M.A."/>
            <person name="Geist"/>
            <person name="L"/>
            <person name="Joublin A."/>
            <person name="Koechler S."/>
            <person name="Lassalle F."/>
            <person name="Marchal M."/>
            <person name="Medigue C."/>
            <person name="Muller D."/>
            <person name="Nesme X."/>
            <person name="Plewniak F."/>
            <person name="Proux C."/>
            <person name="Ramirez-Bahena M.H."/>
            <person name="Schenowitz C."/>
            <person name="Sismeiro O."/>
            <person name="Vallenet D."/>
            <person name="Santini J.M."/>
            <person name="Bertin P.N."/>
        </authorList>
    </citation>
    <scope>NUCLEOTIDE SEQUENCE [LARGE SCALE GENOMIC DNA]</scope>
    <source>
        <strain evidence="14 15">NT-26</strain>
        <plasmid evidence="14">NT26_p1</plasmid>
    </source>
</reference>
<dbReference type="CDD" id="cd00082">
    <property type="entry name" value="HisKA"/>
    <property type="match status" value="1"/>
</dbReference>
<gene>
    <name evidence="13" type="primary">aroS</name>
    <name evidence="14" type="synonym">aioS</name>
    <name evidence="14" type="ORF">NT26_p10027</name>
</gene>
<evidence type="ECO:0000256" key="8">
    <source>
        <dbReference type="ARBA" id="ARBA00022840"/>
    </source>
</evidence>
<reference evidence="14" key="4">
    <citation type="submission" date="2011-12" db="EMBL/GenBank/DDBJ databases">
        <authorList>
            <person name="Genoscope - CEA"/>
        </authorList>
    </citation>
    <scope>NUCLEOTIDE SEQUENCE</scope>
    <source>
        <strain evidence="14">NT-26</strain>
        <plasmid evidence="14">NT26_p1</plasmid>
    </source>
</reference>
<keyword evidence="7 14" id="KW-0418">Kinase</keyword>
<evidence type="ECO:0000313" key="13">
    <source>
        <dbReference type="EMBL" id="ACT90637.1"/>
    </source>
</evidence>
<evidence type="ECO:0000256" key="1">
    <source>
        <dbReference type="ARBA" id="ARBA00000085"/>
    </source>
</evidence>
<dbReference type="SMART" id="SM00388">
    <property type="entry name" value="HisKA"/>
    <property type="match status" value="1"/>
</dbReference>
<dbReference type="Proteomes" id="UP000010792">
    <property type="component" value="Plasmid NT26_p1"/>
</dbReference>
<dbReference type="SMART" id="SM00304">
    <property type="entry name" value="HAMP"/>
    <property type="match status" value="1"/>
</dbReference>
<geneLocation type="plasmid" evidence="14 15">
    <name>NT26_p1</name>
</geneLocation>
<dbReference type="PROSITE" id="PS50885">
    <property type="entry name" value="HAMP"/>
    <property type="match status" value="1"/>
</dbReference>
<dbReference type="Gene3D" id="6.10.340.10">
    <property type="match status" value="1"/>
</dbReference>
<dbReference type="EC" id="2.7.13.3" evidence="3"/>